<accession>A0A1G2BR65</accession>
<dbReference type="Gene3D" id="2.60.200.40">
    <property type="match status" value="1"/>
</dbReference>
<dbReference type="Pfam" id="PF00781">
    <property type="entry name" value="DAGK_cat"/>
    <property type="match status" value="1"/>
</dbReference>
<dbReference type="GO" id="GO:0016301">
    <property type="term" value="F:kinase activity"/>
    <property type="evidence" value="ECO:0007669"/>
    <property type="project" value="InterPro"/>
</dbReference>
<reference evidence="2 3" key="1">
    <citation type="journal article" date="2016" name="Nat. Commun.">
        <title>Thousands of microbial genomes shed light on interconnected biogeochemical processes in an aquifer system.</title>
        <authorList>
            <person name="Anantharaman K."/>
            <person name="Brown C.T."/>
            <person name="Hug L.A."/>
            <person name="Sharon I."/>
            <person name="Castelle C.J."/>
            <person name="Probst A.J."/>
            <person name="Thomas B.C."/>
            <person name="Singh A."/>
            <person name="Wilkins M.J."/>
            <person name="Karaoz U."/>
            <person name="Brodie E.L."/>
            <person name="Williams K.H."/>
            <person name="Hubbard S.S."/>
            <person name="Banfield J.F."/>
        </authorList>
    </citation>
    <scope>NUCLEOTIDE SEQUENCE [LARGE SCALE GENOMIC DNA]</scope>
</reference>
<dbReference type="SMART" id="SM00046">
    <property type="entry name" value="DAGKc"/>
    <property type="match status" value="1"/>
</dbReference>
<dbReference type="EMBL" id="MHKK01000001">
    <property type="protein sequence ID" value="OGY90697.1"/>
    <property type="molecule type" value="Genomic_DNA"/>
</dbReference>
<organism evidence="2 3">
    <name type="scientific">Candidatus Komeilibacteria bacterium RIFCSPHIGHO2_01_FULL_52_14</name>
    <dbReference type="NCBI Taxonomy" id="1798549"/>
    <lineage>
        <taxon>Bacteria</taxon>
        <taxon>Candidatus Komeiliibacteriota</taxon>
    </lineage>
</organism>
<dbReference type="InterPro" id="IPR017438">
    <property type="entry name" value="ATP-NAD_kinase_N"/>
</dbReference>
<dbReference type="SUPFAM" id="SSF111331">
    <property type="entry name" value="NAD kinase/diacylglycerol kinase-like"/>
    <property type="match status" value="1"/>
</dbReference>
<protein>
    <recommendedName>
        <fullName evidence="1">DAGKc domain-containing protein</fullName>
    </recommendedName>
</protein>
<dbReference type="InterPro" id="IPR016064">
    <property type="entry name" value="NAD/diacylglycerol_kinase_sf"/>
</dbReference>
<dbReference type="Proteomes" id="UP000177817">
    <property type="component" value="Unassembled WGS sequence"/>
</dbReference>
<feature type="domain" description="DAGKc" evidence="1">
    <location>
        <begin position="1"/>
        <end position="128"/>
    </location>
</feature>
<proteinExistence type="predicted"/>
<dbReference type="AlphaFoldDB" id="A0A1G2BR65"/>
<sequence length="289" mass="32001">MNPVLIVENPAAGRRRRTRVAAKLARELGHFKLRSETLTLGIRELPSLTDPDRYGAFVVIGGDGTVRSVIQYLAGLQLDIPIAILSRGSGNIIAKSLRMPRSAHAVARLVHRGKTKAIDIAKLDSGEYFMAALAIGYIGTRVAATPQAVKKLLGFGGYLISFAQQRRLPIHSFIFSVDGTEHAVTGHSLFIINTTRLFGMHARRSTGMDDGVYELAITVNKTFWSIPRAITDFYVRKKAPRQLVLFRGKRFTMRCDDHATIILDGESIPGHRSVALTVIPRGQRFLMQR</sequence>
<evidence type="ECO:0000313" key="2">
    <source>
        <dbReference type="EMBL" id="OGY90697.1"/>
    </source>
</evidence>
<comment type="caution">
    <text evidence="2">The sequence shown here is derived from an EMBL/GenBank/DDBJ whole genome shotgun (WGS) entry which is preliminary data.</text>
</comment>
<dbReference type="Gene3D" id="3.40.50.10330">
    <property type="entry name" value="Probable inorganic polyphosphate/atp-NAD kinase, domain 1"/>
    <property type="match status" value="1"/>
</dbReference>
<dbReference type="PROSITE" id="PS50146">
    <property type="entry name" value="DAGK"/>
    <property type="match status" value="1"/>
</dbReference>
<gene>
    <name evidence="2" type="ORF">A2677_03185</name>
</gene>
<evidence type="ECO:0000313" key="3">
    <source>
        <dbReference type="Proteomes" id="UP000177817"/>
    </source>
</evidence>
<name>A0A1G2BR65_9BACT</name>
<evidence type="ECO:0000259" key="1">
    <source>
        <dbReference type="PROSITE" id="PS50146"/>
    </source>
</evidence>
<dbReference type="InterPro" id="IPR001206">
    <property type="entry name" value="Diacylglycerol_kinase_cat_dom"/>
</dbReference>